<organism evidence="3 4">
    <name type="scientific">Xanthomonas phaseoli pv. dieffenbachiae</name>
    <dbReference type="NCBI Taxonomy" id="92828"/>
    <lineage>
        <taxon>Bacteria</taxon>
        <taxon>Pseudomonadati</taxon>
        <taxon>Pseudomonadota</taxon>
        <taxon>Gammaproteobacteria</taxon>
        <taxon>Lysobacterales</taxon>
        <taxon>Lysobacteraceae</taxon>
        <taxon>Xanthomonas</taxon>
    </lineage>
</organism>
<evidence type="ECO:0000313" key="4">
    <source>
        <dbReference type="Proteomes" id="UP000050546"/>
    </source>
</evidence>
<evidence type="ECO:0000256" key="2">
    <source>
        <dbReference type="SAM" id="SignalP"/>
    </source>
</evidence>
<dbReference type="EMBL" id="JPYI02000097">
    <property type="protein sequence ID" value="OQP75123.1"/>
    <property type="molecule type" value="Genomic_DNA"/>
</dbReference>
<keyword evidence="1" id="KW-0472">Membrane</keyword>
<dbReference type="RefSeq" id="WP_057679724.1">
    <property type="nucleotide sequence ID" value="NZ_JAGHVR010000014.1"/>
</dbReference>
<reference evidence="3 4" key="2">
    <citation type="journal article" date="2017" name="Plant Pathol.">
        <title>Pathogenicity and virulence gene content of Xanthomonas strains infecting Araceae, formerly known as Xanthomonas axonopodis pv. dieffenbachiae.</title>
        <authorList>
            <person name="Constantin E.C."/>
            <person name="Haegeman A."/>
            <person name="Van Vaerenbergh J."/>
            <person name="Baeyen S."/>
            <person name="Van Malderghem C."/>
            <person name="Maes M."/>
            <person name="Cottyn B."/>
        </authorList>
    </citation>
    <scope>NUCLEOTIDE SEQUENCE [LARGE SCALE GENOMIC DNA]</scope>
    <source>
        <strain evidence="3 4">LMG 25940</strain>
    </source>
</reference>
<evidence type="ECO:0000256" key="1">
    <source>
        <dbReference type="SAM" id="Phobius"/>
    </source>
</evidence>
<dbReference type="AlphaFoldDB" id="A0A1V9GX02"/>
<evidence type="ECO:0000313" key="3">
    <source>
        <dbReference type="EMBL" id="OQP75123.1"/>
    </source>
</evidence>
<keyword evidence="1" id="KW-0812">Transmembrane</keyword>
<comment type="caution">
    <text evidence="3">The sequence shown here is derived from an EMBL/GenBank/DDBJ whole genome shotgun (WGS) entry which is preliminary data.</text>
</comment>
<accession>A0A1V9GX02</accession>
<protein>
    <recommendedName>
        <fullName evidence="5">Methyltransferase</fullName>
    </recommendedName>
</protein>
<feature type="signal peptide" evidence="2">
    <location>
        <begin position="1"/>
        <end position="26"/>
    </location>
</feature>
<feature type="transmembrane region" description="Helical" evidence="1">
    <location>
        <begin position="42"/>
        <end position="59"/>
    </location>
</feature>
<dbReference type="Proteomes" id="UP000050546">
    <property type="component" value="Unassembled WGS sequence"/>
</dbReference>
<reference evidence="3 4" key="1">
    <citation type="journal article" date="2016" name="Plant Pathol.">
        <title>Genetic characterization of strains named as Xanthomonas axonopodis pv. dieffenbachiae leads to a taxonomic revision of the X. axonopodis species complex.</title>
        <authorList>
            <person name="Constantin E.C."/>
            <person name="Cleenwerck I."/>
            <person name="Maes M."/>
            <person name="Baeyen S."/>
            <person name="Van Malderghem C."/>
            <person name="De Vos P."/>
            <person name="Cottyn B."/>
        </authorList>
    </citation>
    <scope>NUCLEOTIDE SEQUENCE [LARGE SCALE GENOMIC DNA]</scope>
    <source>
        <strain evidence="3 4">LMG 25940</strain>
    </source>
</reference>
<keyword evidence="1" id="KW-1133">Transmembrane helix</keyword>
<dbReference type="STRING" id="1437877.GCA_001564415_02908"/>
<feature type="chain" id="PRO_5010693299" description="Methyltransferase" evidence="2">
    <location>
        <begin position="27"/>
        <end position="67"/>
    </location>
</feature>
<sequence length="67" mass="6751">MSKLKTLFTQAAAVTSAALVAPMAFAGEMSEAVSSGVDKTELTAIGVIVLSVAGIILLIRSGKKTAN</sequence>
<evidence type="ECO:0008006" key="5">
    <source>
        <dbReference type="Google" id="ProtNLM"/>
    </source>
</evidence>
<keyword evidence="2" id="KW-0732">Signal</keyword>
<proteinExistence type="predicted"/>
<gene>
    <name evidence="3" type="ORF">IM53_018250</name>
</gene>
<name>A0A1V9GX02_9XANT</name>